<evidence type="ECO:0000313" key="2">
    <source>
        <dbReference type="EMBL" id="KAJ1196743.1"/>
    </source>
</evidence>
<feature type="compositionally biased region" description="Basic and acidic residues" evidence="1">
    <location>
        <begin position="42"/>
        <end position="53"/>
    </location>
</feature>
<reference evidence="2" key="1">
    <citation type="journal article" date="2022" name="bioRxiv">
        <title>Sequencing and chromosome-scale assembly of the giantPleurodeles waltlgenome.</title>
        <authorList>
            <person name="Brown T."/>
            <person name="Elewa A."/>
            <person name="Iarovenko S."/>
            <person name="Subramanian E."/>
            <person name="Araus A.J."/>
            <person name="Petzold A."/>
            <person name="Susuki M."/>
            <person name="Suzuki K.-i.T."/>
            <person name="Hayashi T."/>
            <person name="Toyoda A."/>
            <person name="Oliveira C."/>
            <person name="Osipova E."/>
            <person name="Leigh N.D."/>
            <person name="Simon A."/>
            <person name="Yun M.H."/>
        </authorList>
    </citation>
    <scope>NUCLEOTIDE SEQUENCE</scope>
    <source>
        <strain evidence="2">20211129_DDA</strain>
        <tissue evidence="2">Liver</tissue>
    </source>
</reference>
<proteinExistence type="predicted"/>
<feature type="compositionally biased region" description="Gly residues" evidence="1">
    <location>
        <begin position="77"/>
        <end position="93"/>
    </location>
</feature>
<dbReference type="AlphaFoldDB" id="A0AAV7V5K5"/>
<organism evidence="2 3">
    <name type="scientific">Pleurodeles waltl</name>
    <name type="common">Iberian ribbed newt</name>
    <dbReference type="NCBI Taxonomy" id="8319"/>
    <lineage>
        <taxon>Eukaryota</taxon>
        <taxon>Metazoa</taxon>
        <taxon>Chordata</taxon>
        <taxon>Craniata</taxon>
        <taxon>Vertebrata</taxon>
        <taxon>Euteleostomi</taxon>
        <taxon>Amphibia</taxon>
        <taxon>Batrachia</taxon>
        <taxon>Caudata</taxon>
        <taxon>Salamandroidea</taxon>
        <taxon>Salamandridae</taxon>
        <taxon>Pleurodelinae</taxon>
        <taxon>Pleurodeles</taxon>
    </lineage>
</organism>
<feature type="region of interest" description="Disordered" evidence="1">
    <location>
        <begin position="1"/>
        <end position="103"/>
    </location>
</feature>
<dbReference type="EMBL" id="JANPWB010000003">
    <property type="protein sequence ID" value="KAJ1196743.1"/>
    <property type="molecule type" value="Genomic_DNA"/>
</dbReference>
<name>A0AAV7V5K5_PLEWA</name>
<sequence>MAPPTAFESRGGDRTWAARSRESDGSTRAPARARLRGQHPSRAPDDSAPRDRSCPGCPRASSHSRQRARGSRAPVSDGGGGTRAEGGLAGPGAHGVSQRAGGGVGVMLPRITPVAPEESVWGAKSIVSKITPSVRDAGG</sequence>
<evidence type="ECO:0000256" key="1">
    <source>
        <dbReference type="SAM" id="MobiDB-lite"/>
    </source>
</evidence>
<evidence type="ECO:0000313" key="3">
    <source>
        <dbReference type="Proteomes" id="UP001066276"/>
    </source>
</evidence>
<dbReference type="Proteomes" id="UP001066276">
    <property type="component" value="Chromosome 2_1"/>
</dbReference>
<gene>
    <name evidence="2" type="ORF">NDU88_000608</name>
</gene>
<keyword evidence="3" id="KW-1185">Reference proteome</keyword>
<comment type="caution">
    <text evidence="2">The sequence shown here is derived from an EMBL/GenBank/DDBJ whole genome shotgun (WGS) entry which is preliminary data.</text>
</comment>
<protein>
    <submittedName>
        <fullName evidence="2">Uncharacterized protein</fullName>
    </submittedName>
</protein>
<accession>A0AAV7V5K5</accession>